<evidence type="ECO:0008006" key="9">
    <source>
        <dbReference type="Google" id="ProtNLM"/>
    </source>
</evidence>
<keyword evidence="4 6" id="KW-1133">Transmembrane helix</keyword>
<evidence type="ECO:0000313" key="7">
    <source>
        <dbReference type="EMBL" id="KAK7604489.1"/>
    </source>
</evidence>
<feature type="transmembrane region" description="Helical" evidence="6">
    <location>
        <begin position="54"/>
        <end position="73"/>
    </location>
</feature>
<dbReference type="Proteomes" id="UP001367676">
    <property type="component" value="Unassembled WGS sequence"/>
</dbReference>
<feature type="transmembrane region" description="Helical" evidence="6">
    <location>
        <begin position="25"/>
        <end position="42"/>
    </location>
</feature>
<reference evidence="7 8" key="1">
    <citation type="submission" date="2024-03" db="EMBL/GenBank/DDBJ databases">
        <title>Adaptation during the transition from Ophiocordyceps entomopathogen to insect associate is accompanied by gene loss and intensified selection.</title>
        <authorList>
            <person name="Ward C.M."/>
            <person name="Onetto C.A."/>
            <person name="Borneman A.R."/>
        </authorList>
    </citation>
    <scope>NUCLEOTIDE SEQUENCE [LARGE SCALE GENOMIC DNA]</scope>
    <source>
        <strain evidence="7">AWRI1</strain>
        <tissue evidence="7">Single Adult Female</tissue>
    </source>
</reference>
<dbReference type="EMBL" id="JBBCAQ010000003">
    <property type="protein sequence ID" value="KAK7604489.1"/>
    <property type="molecule type" value="Genomic_DNA"/>
</dbReference>
<feature type="transmembrane region" description="Helical" evidence="6">
    <location>
        <begin position="94"/>
        <end position="117"/>
    </location>
</feature>
<evidence type="ECO:0000256" key="2">
    <source>
        <dbReference type="ARBA" id="ARBA00005335"/>
    </source>
</evidence>
<keyword evidence="8" id="KW-1185">Reference proteome</keyword>
<dbReference type="PANTHER" id="PTHR13180">
    <property type="entry name" value="SMALL MEMBRANE PROTEIN-RELATED"/>
    <property type="match status" value="1"/>
</dbReference>
<dbReference type="Pfam" id="PF05255">
    <property type="entry name" value="UPF0220"/>
    <property type="match status" value="1"/>
</dbReference>
<evidence type="ECO:0000256" key="6">
    <source>
        <dbReference type="SAM" id="Phobius"/>
    </source>
</evidence>
<feature type="transmembrane region" description="Helical" evidence="6">
    <location>
        <begin position="133"/>
        <end position="150"/>
    </location>
</feature>
<evidence type="ECO:0000256" key="1">
    <source>
        <dbReference type="ARBA" id="ARBA00004141"/>
    </source>
</evidence>
<sequence>MASWCESINLTSCLWFAEGTERKRVFVSIVAGILFSIGWWLMIDADVKYADVVATYYIWGVLGTISLVMVNMVTNQHINGSTLYDGGLIRGNTARGWLFVGFVLGFASVFAAVWIYLRDFGPSDKDKVPGVEILLQNLLILVSSIIYKFCRPEDENAF</sequence>
<name>A0AAN9YAQ1_9HEMI</name>
<comment type="subcellular location">
    <subcellularLocation>
        <location evidence="1">Membrane</location>
        <topology evidence="1">Multi-pass membrane protein</topology>
    </subcellularLocation>
</comment>
<dbReference type="AlphaFoldDB" id="A0AAN9YAQ1"/>
<dbReference type="InterPro" id="IPR007919">
    <property type="entry name" value="UPF0220"/>
</dbReference>
<evidence type="ECO:0000256" key="5">
    <source>
        <dbReference type="ARBA" id="ARBA00023136"/>
    </source>
</evidence>
<keyword evidence="3 6" id="KW-0812">Transmembrane</keyword>
<accession>A0AAN9YAQ1</accession>
<comment type="caution">
    <text evidence="7">The sequence shown here is derived from an EMBL/GenBank/DDBJ whole genome shotgun (WGS) entry which is preliminary data.</text>
</comment>
<gene>
    <name evidence="7" type="ORF">V9T40_005675</name>
</gene>
<keyword evidence="5 6" id="KW-0472">Membrane</keyword>
<evidence type="ECO:0000256" key="4">
    <source>
        <dbReference type="ARBA" id="ARBA00022989"/>
    </source>
</evidence>
<evidence type="ECO:0000256" key="3">
    <source>
        <dbReference type="ARBA" id="ARBA00022692"/>
    </source>
</evidence>
<protein>
    <recommendedName>
        <fullName evidence="9">Transmembrane protein 50A</fullName>
    </recommendedName>
</protein>
<proteinExistence type="inferred from homology"/>
<evidence type="ECO:0000313" key="8">
    <source>
        <dbReference type="Proteomes" id="UP001367676"/>
    </source>
</evidence>
<dbReference type="GO" id="GO:0016020">
    <property type="term" value="C:membrane"/>
    <property type="evidence" value="ECO:0007669"/>
    <property type="project" value="UniProtKB-SubCell"/>
</dbReference>
<comment type="similarity">
    <text evidence="2">Belongs to the UPF0220 family.</text>
</comment>
<organism evidence="7 8">
    <name type="scientific">Parthenolecanium corni</name>
    <dbReference type="NCBI Taxonomy" id="536013"/>
    <lineage>
        <taxon>Eukaryota</taxon>
        <taxon>Metazoa</taxon>
        <taxon>Ecdysozoa</taxon>
        <taxon>Arthropoda</taxon>
        <taxon>Hexapoda</taxon>
        <taxon>Insecta</taxon>
        <taxon>Pterygota</taxon>
        <taxon>Neoptera</taxon>
        <taxon>Paraneoptera</taxon>
        <taxon>Hemiptera</taxon>
        <taxon>Sternorrhyncha</taxon>
        <taxon>Coccoidea</taxon>
        <taxon>Coccidae</taxon>
        <taxon>Parthenolecanium</taxon>
    </lineage>
</organism>